<evidence type="ECO:0000259" key="2">
    <source>
        <dbReference type="PROSITE" id="PS51384"/>
    </source>
</evidence>
<dbReference type="InterPro" id="IPR017938">
    <property type="entry name" value="Riboflavin_synthase-like_b-brl"/>
</dbReference>
<dbReference type="InterPro" id="IPR039261">
    <property type="entry name" value="FNR_nucleotide-bd"/>
</dbReference>
<dbReference type="Gene3D" id="2.40.30.10">
    <property type="entry name" value="Translation factors"/>
    <property type="match status" value="1"/>
</dbReference>
<dbReference type="GeneID" id="303183907"/>
<evidence type="ECO:0000313" key="4">
    <source>
        <dbReference type="Proteomes" id="UP000006878"/>
    </source>
</evidence>
<evidence type="ECO:0000313" key="3">
    <source>
        <dbReference type="EMBL" id="CBT74520.1"/>
    </source>
</evidence>
<dbReference type="InterPro" id="IPR017927">
    <property type="entry name" value="FAD-bd_FR_type"/>
</dbReference>
<dbReference type="InterPro" id="IPR039374">
    <property type="entry name" value="SIP_fam"/>
</dbReference>
<reference evidence="4" key="2">
    <citation type="submission" date="2010-07" db="EMBL/GenBank/DDBJ databases">
        <title>Complete genome sequence of Arthrobacter arilaitensis (strain DSM 16368 / CIP 108037 / JCM 13566 / Re117).</title>
        <authorList>
            <person name="Genoscope."/>
        </authorList>
    </citation>
    <scope>NUCLEOTIDE SEQUENCE [LARGE SCALE GENOMIC DNA]</scope>
    <source>
        <strain evidence="4">DSM 16368 / CIP 108037 / IAM 15318 / JCM 13566 / Re117</strain>
    </source>
</reference>
<proteinExistence type="predicted"/>
<dbReference type="InterPro" id="IPR007037">
    <property type="entry name" value="SIP_rossman_dom"/>
</dbReference>
<sequence>MPTHVMTVEEVVDYTPHLRRVVFGGRGVADYLAAPPCVPNIKIYFPQPGQPLDQPGEDERGRWVFTGDQRARVRTYTVRWADAQAGRLAIDFVRHGDEGLASAWVERIVPGDELGALGGGGRVLKPGGYALMFGDETALPAISDTLEHMPADQTGQVFIEVLDEAEIHELTKPEGVQVHWLPRGGVPAGRTRLLIEAMERFTLPEGLDYAGVHLWVSAESEVVRFARRWAATVGIARENRLIIGYWHLDMNEVAYAQDSNHDRVAGEMAYERPGHEHDHHDHDHEHDHEHAHEH</sequence>
<feature type="domain" description="FAD-binding FR-type" evidence="2">
    <location>
        <begin position="1"/>
        <end position="126"/>
    </location>
</feature>
<evidence type="ECO:0000256" key="1">
    <source>
        <dbReference type="SAM" id="MobiDB-lite"/>
    </source>
</evidence>
<dbReference type="RefSeq" id="WP_013347673.1">
    <property type="nucleotide sequence ID" value="NC_014550.1"/>
</dbReference>
<keyword evidence="4" id="KW-1185">Reference proteome</keyword>
<dbReference type="PROSITE" id="PS51384">
    <property type="entry name" value="FAD_FR"/>
    <property type="match status" value="1"/>
</dbReference>
<name>A0ABP1TZJ4_GLUAR</name>
<accession>A0ABP1TZJ4</accession>
<organism evidence="3 4">
    <name type="scientific">Glutamicibacter arilaitensis (strain DSM 16368 / CIP 108037 / IAM 15318 / JCM 13566 / NCIMB 14258 / Re117)</name>
    <name type="common">Arthrobacter arilaitensis</name>
    <dbReference type="NCBI Taxonomy" id="861360"/>
    <lineage>
        <taxon>Bacteria</taxon>
        <taxon>Bacillati</taxon>
        <taxon>Actinomycetota</taxon>
        <taxon>Actinomycetes</taxon>
        <taxon>Micrococcales</taxon>
        <taxon>Micrococcaceae</taxon>
        <taxon>Glutamicibacter</taxon>
    </lineage>
</organism>
<dbReference type="EMBL" id="FQ311875">
    <property type="protein sequence ID" value="CBT74520.1"/>
    <property type="molecule type" value="Genomic_DNA"/>
</dbReference>
<dbReference type="CDD" id="cd06193">
    <property type="entry name" value="siderophore_interacting"/>
    <property type="match status" value="1"/>
</dbReference>
<dbReference type="SUPFAM" id="SSF63380">
    <property type="entry name" value="Riboflavin synthase domain-like"/>
    <property type="match status" value="1"/>
</dbReference>
<reference evidence="4" key="1">
    <citation type="journal article" date="2010" name="PLoS ONE">
        <title>The Arthrobacter arilaitensis Re117 genome sequence reveals its genetic adaptation to the surface of cheese.</title>
        <authorList>
            <person name="Monnet C."/>
            <person name="Loux V."/>
            <person name="Gibrat J.F."/>
            <person name="Spinnler E."/>
            <person name="Barbe V."/>
            <person name="Vacherie B."/>
            <person name="Gavory F."/>
            <person name="Gourbeyre E."/>
            <person name="Siguier P."/>
            <person name="Chandler M."/>
            <person name="Elleuch R."/>
            <person name="Irlinger F."/>
            <person name="Vallaeys T."/>
        </authorList>
    </citation>
    <scope>NUCLEOTIDE SEQUENCE</scope>
    <source>
        <strain evidence="4">DSM 16368 / CIP 108037 / IAM 15318 / JCM 13566 / Re117</strain>
    </source>
</reference>
<dbReference type="Pfam" id="PF08021">
    <property type="entry name" value="FAD_binding_9"/>
    <property type="match status" value="1"/>
</dbReference>
<dbReference type="InterPro" id="IPR013113">
    <property type="entry name" value="SIP_FAD-bd"/>
</dbReference>
<protein>
    <submittedName>
        <fullName evidence="3">Siderophore-interacting protein</fullName>
    </submittedName>
</protein>
<dbReference type="Pfam" id="PF04954">
    <property type="entry name" value="SIP"/>
    <property type="match status" value="1"/>
</dbReference>
<dbReference type="Proteomes" id="UP000006878">
    <property type="component" value="Chromosome"/>
</dbReference>
<dbReference type="PANTHER" id="PTHR30157">
    <property type="entry name" value="FERRIC REDUCTASE, NADPH-DEPENDENT"/>
    <property type="match status" value="1"/>
</dbReference>
<dbReference type="Gene3D" id="3.40.50.80">
    <property type="entry name" value="Nucleotide-binding domain of ferredoxin-NADP reductase (FNR) module"/>
    <property type="match status" value="1"/>
</dbReference>
<feature type="region of interest" description="Disordered" evidence="1">
    <location>
        <begin position="273"/>
        <end position="294"/>
    </location>
</feature>
<gene>
    <name evidence="3" type="ordered locus">AARI_02840</name>
</gene>
<dbReference type="PANTHER" id="PTHR30157:SF0">
    <property type="entry name" value="NADPH-DEPENDENT FERRIC-CHELATE REDUCTASE"/>
    <property type="match status" value="1"/>
</dbReference>